<keyword evidence="3" id="KW-1185">Reference proteome</keyword>
<dbReference type="AlphaFoldDB" id="A0A923LY24"/>
<evidence type="ECO:0000313" key="3">
    <source>
        <dbReference type="Proteomes" id="UP000606499"/>
    </source>
</evidence>
<keyword evidence="1" id="KW-0472">Membrane</keyword>
<reference evidence="2" key="1">
    <citation type="submission" date="2020-08" db="EMBL/GenBank/DDBJ databases">
        <title>Genome public.</title>
        <authorList>
            <person name="Liu C."/>
            <person name="Sun Q."/>
        </authorList>
    </citation>
    <scope>NUCLEOTIDE SEQUENCE</scope>
    <source>
        <strain evidence="2">NSJ-28</strain>
    </source>
</reference>
<organism evidence="2 3">
    <name type="scientific">Agathobaculum faecis</name>
    <dbReference type="NCBI Taxonomy" id="2763013"/>
    <lineage>
        <taxon>Bacteria</taxon>
        <taxon>Bacillati</taxon>
        <taxon>Bacillota</taxon>
        <taxon>Clostridia</taxon>
        <taxon>Eubacteriales</taxon>
        <taxon>Butyricicoccaceae</taxon>
        <taxon>Agathobaculum</taxon>
    </lineage>
</organism>
<comment type="caution">
    <text evidence="2">The sequence shown here is derived from an EMBL/GenBank/DDBJ whole genome shotgun (WGS) entry which is preliminary data.</text>
</comment>
<dbReference type="EMBL" id="JACOPL010000031">
    <property type="protein sequence ID" value="MBC5726798.1"/>
    <property type="molecule type" value="Genomic_DNA"/>
</dbReference>
<name>A0A923LY24_9FIRM</name>
<protein>
    <submittedName>
        <fullName evidence="2">Uncharacterized protein</fullName>
    </submittedName>
</protein>
<accession>A0A923LY24</accession>
<sequence>MKFTQEERDALNYICLDDSTKIIQYLEEEKELQRKHDLFMTAVAIIGTVSSVIAAITGIIVLVQ</sequence>
<keyword evidence="1" id="KW-0812">Transmembrane</keyword>
<feature type="transmembrane region" description="Helical" evidence="1">
    <location>
        <begin position="38"/>
        <end position="63"/>
    </location>
</feature>
<evidence type="ECO:0000313" key="2">
    <source>
        <dbReference type="EMBL" id="MBC5726798.1"/>
    </source>
</evidence>
<gene>
    <name evidence="2" type="ORF">H8S45_15245</name>
</gene>
<evidence type="ECO:0000256" key="1">
    <source>
        <dbReference type="SAM" id="Phobius"/>
    </source>
</evidence>
<proteinExistence type="predicted"/>
<dbReference type="RefSeq" id="WP_186950490.1">
    <property type="nucleotide sequence ID" value="NZ_JACOPL010000031.1"/>
</dbReference>
<keyword evidence="1" id="KW-1133">Transmembrane helix</keyword>
<dbReference type="Proteomes" id="UP000606499">
    <property type="component" value="Unassembled WGS sequence"/>
</dbReference>